<proteinExistence type="predicted"/>
<organism evidence="1 2">
    <name type="scientific">Natronospira elongata</name>
    <dbReference type="NCBI Taxonomy" id="3110268"/>
    <lineage>
        <taxon>Bacteria</taxon>
        <taxon>Pseudomonadati</taxon>
        <taxon>Pseudomonadota</taxon>
        <taxon>Gammaproteobacteria</taxon>
        <taxon>Natronospirales</taxon>
        <taxon>Natronospiraceae</taxon>
        <taxon>Natronospira</taxon>
    </lineage>
</organism>
<dbReference type="PROSITE" id="PS51257">
    <property type="entry name" value="PROKAR_LIPOPROTEIN"/>
    <property type="match status" value="1"/>
</dbReference>
<protein>
    <submittedName>
        <fullName evidence="1">Uncharacterized protein</fullName>
    </submittedName>
</protein>
<evidence type="ECO:0000313" key="1">
    <source>
        <dbReference type="EMBL" id="MEA5446875.1"/>
    </source>
</evidence>
<keyword evidence="2" id="KW-1185">Reference proteome</keyword>
<accession>A0AAP6JGZ9</accession>
<comment type="caution">
    <text evidence="1">The sequence shown here is derived from an EMBL/GenBank/DDBJ whole genome shotgun (WGS) entry which is preliminary data.</text>
</comment>
<reference evidence="1 2" key="1">
    <citation type="submission" date="2023-12" db="EMBL/GenBank/DDBJ databases">
        <title>Whole-genome sequencing of halo(alkali)philic microorganisms from hypersaline lakes.</title>
        <authorList>
            <person name="Sorokin D.Y."/>
            <person name="Merkel A.Y."/>
            <person name="Messina E."/>
            <person name="Yakimov M."/>
        </authorList>
    </citation>
    <scope>NUCLEOTIDE SEQUENCE [LARGE SCALE GENOMIC DNA]</scope>
    <source>
        <strain evidence="1 2">AB-CW1</strain>
    </source>
</reference>
<evidence type="ECO:0000313" key="2">
    <source>
        <dbReference type="Proteomes" id="UP001302316"/>
    </source>
</evidence>
<dbReference type="EMBL" id="JAYGII010000073">
    <property type="protein sequence ID" value="MEA5446875.1"/>
    <property type="molecule type" value="Genomic_DNA"/>
</dbReference>
<sequence length="205" mass="23908">MPSDYKKEWMEKSAIDYFSPFMSLWLACNSWYMSHYSDLNDSHSGSNGATDRDFINKLKEDTSGRNHFYKKFEELIEKAGKEGIAFRTDLELLHYALDRANLMPERINSCSLRSAVVNYQNKDNPIDLIKSPRINQDGSVHANDEADVVKLDQLYISSNRQHCFAGVLEIIYQVRNMLVHGKLNPDKDEHDVVKYCYRILWELMN</sequence>
<name>A0AAP6JGZ9_9GAMM</name>
<dbReference type="Proteomes" id="UP001302316">
    <property type="component" value="Unassembled WGS sequence"/>
</dbReference>
<dbReference type="RefSeq" id="WP_346053474.1">
    <property type="nucleotide sequence ID" value="NZ_JAYGII010000073.1"/>
</dbReference>
<gene>
    <name evidence="1" type="ORF">VCB98_13690</name>
</gene>
<dbReference type="AlphaFoldDB" id="A0AAP6JGZ9"/>